<name>A0A0E9QXL4_ANGAN</name>
<accession>A0A0E9QXL4</accession>
<reference evidence="1" key="2">
    <citation type="journal article" date="2015" name="Fish Shellfish Immunol.">
        <title>Early steps in the European eel (Anguilla anguilla)-Vibrio vulnificus interaction in the gills: Role of the RtxA13 toxin.</title>
        <authorList>
            <person name="Callol A."/>
            <person name="Pajuelo D."/>
            <person name="Ebbesson L."/>
            <person name="Teles M."/>
            <person name="MacKenzie S."/>
            <person name="Amaro C."/>
        </authorList>
    </citation>
    <scope>NUCLEOTIDE SEQUENCE</scope>
</reference>
<dbReference type="EMBL" id="GBXM01087612">
    <property type="protein sequence ID" value="JAH20965.1"/>
    <property type="molecule type" value="Transcribed_RNA"/>
</dbReference>
<protein>
    <submittedName>
        <fullName evidence="1">Uncharacterized protein</fullName>
    </submittedName>
</protein>
<proteinExistence type="predicted"/>
<reference evidence="1" key="1">
    <citation type="submission" date="2014-11" db="EMBL/GenBank/DDBJ databases">
        <authorList>
            <person name="Amaro Gonzalez C."/>
        </authorList>
    </citation>
    <scope>NUCLEOTIDE SEQUENCE</scope>
</reference>
<dbReference type="AlphaFoldDB" id="A0A0E9QXL4"/>
<evidence type="ECO:0000313" key="1">
    <source>
        <dbReference type="EMBL" id="JAH20965.1"/>
    </source>
</evidence>
<sequence length="25" mass="2817">MKLHPITISDCPETTIRTTSSPLFK</sequence>
<organism evidence="1">
    <name type="scientific">Anguilla anguilla</name>
    <name type="common">European freshwater eel</name>
    <name type="synonym">Muraena anguilla</name>
    <dbReference type="NCBI Taxonomy" id="7936"/>
    <lineage>
        <taxon>Eukaryota</taxon>
        <taxon>Metazoa</taxon>
        <taxon>Chordata</taxon>
        <taxon>Craniata</taxon>
        <taxon>Vertebrata</taxon>
        <taxon>Euteleostomi</taxon>
        <taxon>Actinopterygii</taxon>
        <taxon>Neopterygii</taxon>
        <taxon>Teleostei</taxon>
        <taxon>Anguilliformes</taxon>
        <taxon>Anguillidae</taxon>
        <taxon>Anguilla</taxon>
    </lineage>
</organism>